<accession>A0AAE3GDQ0</accession>
<proteinExistence type="predicted"/>
<name>A0AAE3GDQ0_9PSEU</name>
<feature type="compositionally biased region" description="Polar residues" evidence="1">
    <location>
        <begin position="29"/>
        <end position="40"/>
    </location>
</feature>
<dbReference type="Proteomes" id="UP001206128">
    <property type="component" value="Unassembled WGS sequence"/>
</dbReference>
<organism evidence="2 3">
    <name type="scientific">Goodfellowiella coeruleoviolacea</name>
    <dbReference type="NCBI Taxonomy" id="334858"/>
    <lineage>
        <taxon>Bacteria</taxon>
        <taxon>Bacillati</taxon>
        <taxon>Actinomycetota</taxon>
        <taxon>Actinomycetes</taxon>
        <taxon>Pseudonocardiales</taxon>
        <taxon>Pseudonocardiaceae</taxon>
        <taxon>Goodfellowiella</taxon>
    </lineage>
</organism>
<dbReference type="EMBL" id="JAMTCK010000006">
    <property type="protein sequence ID" value="MCP2166240.1"/>
    <property type="molecule type" value="Genomic_DNA"/>
</dbReference>
<sequence>MGVAGVAMMFLALAAVVMVLVVPSKQEQESTADTPEASSGESDEVSGCTTVLPG</sequence>
<evidence type="ECO:0000256" key="1">
    <source>
        <dbReference type="SAM" id="MobiDB-lite"/>
    </source>
</evidence>
<reference evidence="2" key="1">
    <citation type="submission" date="2022-06" db="EMBL/GenBank/DDBJ databases">
        <title>Genomic Encyclopedia of Archaeal and Bacterial Type Strains, Phase II (KMG-II): from individual species to whole genera.</title>
        <authorList>
            <person name="Goeker M."/>
        </authorList>
    </citation>
    <scope>NUCLEOTIDE SEQUENCE</scope>
    <source>
        <strain evidence="2">DSM 43935</strain>
    </source>
</reference>
<protein>
    <submittedName>
        <fullName evidence="2">Uncharacterized protein</fullName>
    </submittedName>
</protein>
<evidence type="ECO:0000313" key="3">
    <source>
        <dbReference type="Proteomes" id="UP001206128"/>
    </source>
</evidence>
<feature type="region of interest" description="Disordered" evidence="1">
    <location>
        <begin position="25"/>
        <end position="54"/>
    </location>
</feature>
<keyword evidence="3" id="KW-1185">Reference proteome</keyword>
<dbReference type="AlphaFoldDB" id="A0AAE3GDQ0"/>
<comment type="caution">
    <text evidence="2">The sequence shown here is derived from an EMBL/GenBank/DDBJ whole genome shotgun (WGS) entry which is preliminary data.</text>
</comment>
<dbReference type="RefSeq" id="WP_253771877.1">
    <property type="nucleotide sequence ID" value="NZ_JAMTCK010000006.1"/>
</dbReference>
<evidence type="ECO:0000313" key="2">
    <source>
        <dbReference type="EMBL" id="MCP2166240.1"/>
    </source>
</evidence>
<gene>
    <name evidence="2" type="ORF">LX83_003099</name>
</gene>